<keyword evidence="3" id="KW-1185">Reference proteome</keyword>
<dbReference type="InterPro" id="IPR046170">
    <property type="entry name" value="DUF6172"/>
</dbReference>
<dbReference type="Proteomes" id="UP000289718">
    <property type="component" value="Unassembled WGS sequence"/>
</dbReference>
<feature type="region of interest" description="Disordered" evidence="1">
    <location>
        <begin position="90"/>
        <end position="115"/>
    </location>
</feature>
<name>A0A4Q1B117_9BACT</name>
<dbReference type="RefSeq" id="WP_129062052.1">
    <property type="nucleotide sequence ID" value="NZ_NXIE01000004.1"/>
</dbReference>
<dbReference type="OrthoDB" id="9794656at2"/>
<dbReference type="Pfam" id="PF19669">
    <property type="entry name" value="DUF6172"/>
    <property type="match status" value="1"/>
</dbReference>
<proteinExistence type="predicted"/>
<feature type="compositionally biased region" description="Basic and acidic residues" evidence="1">
    <location>
        <begin position="90"/>
        <end position="106"/>
    </location>
</feature>
<evidence type="ECO:0000313" key="2">
    <source>
        <dbReference type="EMBL" id="RXK12187.1"/>
    </source>
</evidence>
<comment type="caution">
    <text evidence="2">The sequence shown here is derived from an EMBL/GenBank/DDBJ whole genome shotgun (WGS) entry which is preliminary data.</text>
</comment>
<gene>
    <name evidence="2" type="ORF">CP965_10435</name>
</gene>
<accession>A0A4Q1B117</accession>
<dbReference type="EMBL" id="NXIE01000004">
    <property type="protein sequence ID" value="RXK12187.1"/>
    <property type="molecule type" value="Genomic_DNA"/>
</dbReference>
<protein>
    <submittedName>
        <fullName evidence="2">Uncharacterized protein</fullName>
    </submittedName>
</protein>
<evidence type="ECO:0000256" key="1">
    <source>
        <dbReference type="SAM" id="MobiDB-lite"/>
    </source>
</evidence>
<sequence>MKKTFKLKQENKHPDRVVDSIKYEVRKYIKREKRKALPEDKDFWFFDCKFAIGDEEPKVIEFADITKSIDEAAKSEADTFYLEILARAEKKPEKEEEETLETKEVVSEEEDKVED</sequence>
<reference evidence="2 3" key="1">
    <citation type="submission" date="2017-09" db="EMBL/GenBank/DDBJ databases">
        <title>Genomics of the genus Arcobacter.</title>
        <authorList>
            <person name="Perez-Cataluna A."/>
            <person name="Figueras M.J."/>
            <person name="Salas-Masso N."/>
        </authorList>
    </citation>
    <scope>NUCLEOTIDE SEQUENCE [LARGE SCALE GENOMIC DNA]</scope>
    <source>
        <strain evidence="2 3">F156-34</strain>
    </source>
</reference>
<organism evidence="2 3">
    <name type="scientific">Halarcobacter mediterraneus</name>
    <dbReference type="NCBI Taxonomy" id="2023153"/>
    <lineage>
        <taxon>Bacteria</taxon>
        <taxon>Pseudomonadati</taxon>
        <taxon>Campylobacterota</taxon>
        <taxon>Epsilonproteobacteria</taxon>
        <taxon>Campylobacterales</taxon>
        <taxon>Arcobacteraceae</taxon>
        <taxon>Halarcobacter</taxon>
    </lineage>
</organism>
<evidence type="ECO:0000313" key="3">
    <source>
        <dbReference type="Proteomes" id="UP000289718"/>
    </source>
</evidence>
<dbReference type="AlphaFoldDB" id="A0A4Q1B117"/>